<reference evidence="4" key="1">
    <citation type="submission" date="2025-08" db="UniProtKB">
        <authorList>
            <consortium name="RefSeq"/>
        </authorList>
    </citation>
    <scope>IDENTIFICATION</scope>
</reference>
<protein>
    <submittedName>
        <fullName evidence="4">Uncharacterized protein LOC105163831</fullName>
    </submittedName>
</protein>
<dbReference type="InterPro" id="IPR036312">
    <property type="entry name" value="Bifun_inhib/LTP/seed_sf"/>
</dbReference>
<keyword evidence="1" id="KW-0812">Transmembrane</keyword>
<evidence type="ECO:0000313" key="3">
    <source>
        <dbReference type="Proteomes" id="UP000504604"/>
    </source>
</evidence>
<dbReference type="Proteomes" id="UP000504604">
    <property type="component" value="Linkage group LG6"/>
</dbReference>
<keyword evidence="1" id="KW-1133">Transmembrane helix</keyword>
<feature type="domain" description="Bifunctional inhibitor/plant lipid transfer protein/seed storage helical" evidence="2">
    <location>
        <begin position="31"/>
        <end position="105"/>
    </location>
</feature>
<dbReference type="InterPro" id="IPR044741">
    <property type="entry name" value="NsLTP-like"/>
</dbReference>
<dbReference type="SUPFAM" id="SSF47699">
    <property type="entry name" value="Bifunctional inhibitor/lipid-transfer protein/seed storage 2S albumin"/>
    <property type="match status" value="1"/>
</dbReference>
<dbReference type="RefSeq" id="XP_011080624.1">
    <property type="nucleotide sequence ID" value="XM_011082322.2"/>
</dbReference>
<dbReference type="InParanoid" id="A0A6I9TD47"/>
<sequence length="111" mass="11913">MATSTIGFTIYLTLVSTIVIAFTITVVSAQCEGDLQGLIEQCARYVQKSGPQETPSQKCCNVVKTVNVPCMCEIIPPEVERIVSMEKAVFVVASCGKPLPHGTKCGDYTVP</sequence>
<name>A0A6I9TD47_SESIN</name>
<dbReference type="AlphaFoldDB" id="A0A6I9TD47"/>
<dbReference type="Gene3D" id="1.10.110.10">
    <property type="entry name" value="Plant lipid-transfer and hydrophobic proteins"/>
    <property type="match status" value="1"/>
</dbReference>
<feature type="transmembrane region" description="Helical" evidence="1">
    <location>
        <begin position="6"/>
        <end position="27"/>
    </location>
</feature>
<gene>
    <name evidence="4" type="primary">LOC105163831</name>
</gene>
<organism evidence="3 4">
    <name type="scientific">Sesamum indicum</name>
    <name type="common">Oriental sesame</name>
    <name type="synonym">Sesamum orientale</name>
    <dbReference type="NCBI Taxonomy" id="4182"/>
    <lineage>
        <taxon>Eukaryota</taxon>
        <taxon>Viridiplantae</taxon>
        <taxon>Streptophyta</taxon>
        <taxon>Embryophyta</taxon>
        <taxon>Tracheophyta</taxon>
        <taxon>Spermatophyta</taxon>
        <taxon>Magnoliopsida</taxon>
        <taxon>eudicotyledons</taxon>
        <taxon>Gunneridae</taxon>
        <taxon>Pentapetalae</taxon>
        <taxon>asterids</taxon>
        <taxon>lamiids</taxon>
        <taxon>Lamiales</taxon>
        <taxon>Pedaliaceae</taxon>
        <taxon>Sesamum</taxon>
    </lineage>
</organism>
<keyword evidence="3" id="KW-1185">Reference proteome</keyword>
<dbReference type="Pfam" id="PF14368">
    <property type="entry name" value="LTP_2"/>
    <property type="match status" value="1"/>
</dbReference>
<dbReference type="OrthoDB" id="653734at2759"/>
<accession>A0A6I9TD47</accession>
<dbReference type="PANTHER" id="PTHR33286">
    <property type="entry name" value="BIFUNCTIONAL INHIBITOR/LIPID-TRANSFER PROTEIN/SEED STORAGE 2S ALBUMIN SUPERFAMILY PROTEIN"/>
    <property type="match status" value="1"/>
</dbReference>
<dbReference type="InterPro" id="IPR016140">
    <property type="entry name" value="Bifunc_inhib/LTP/seed_store"/>
</dbReference>
<dbReference type="Gramene" id="SIN_1023351.t">
    <property type="protein sequence ID" value="SIN_1023351.t"/>
    <property type="gene ID" value="SIN_1023351"/>
</dbReference>
<dbReference type="GeneID" id="105163831"/>
<evidence type="ECO:0000259" key="2">
    <source>
        <dbReference type="SMART" id="SM00499"/>
    </source>
</evidence>
<dbReference type="FunCoup" id="A0A6I9TD47">
    <property type="interactions" value="98"/>
</dbReference>
<keyword evidence="1" id="KW-0472">Membrane</keyword>
<dbReference type="KEGG" id="sind:105163831"/>
<dbReference type="CDD" id="cd04660">
    <property type="entry name" value="nsLTP_like"/>
    <property type="match status" value="1"/>
</dbReference>
<evidence type="ECO:0000313" key="4">
    <source>
        <dbReference type="RefSeq" id="XP_011080624.1"/>
    </source>
</evidence>
<dbReference type="PANTHER" id="PTHR33286:SF54">
    <property type="entry name" value="BIFUNCTIONAL INHIBITOR_LIPID-TRANSFER PROTEIN_SEED STORAGE 2S ALBUMIN SUPERFAMILY PROTEIN"/>
    <property type="match status" value="1"/>
</dbReference>
<evidence type="ECO:0000256" key="1">
    <source>
        <dbReference type="SAM" id="Phobius"/>
    </source>
</evidence>
<dbReference type="SMART" id="SM00499">
    <property type="entry name" value="AAI"/>
    <property type="match status" value="1"/>
</dbReference>
<proteinExistence type="predicted"/>